<organism evidence="5 6">
    <name type="scientific">Sellimonas catena</name>
    <dbReference type="NCBI Taxonomy" id="2994035"/>
    <lineage>
        <taxon>Bacteria</taxon>
        <taxon>Bacillati</taxon>
        <taxon>Bacillota</taxon>
        <taxon>Clostridia</taxon>
        <taxon>Lachnospirales</taxon>
        <taxon>Lachnospiraceae</taxon>
        <taxon>Sellimonas</taxon>
    </lineage>
</organism>
<comment type="caution">
    <text evidence="5">The sequence shown here is derived from an EMBL/GenBank/DDBJ whole genome shotgun (WGS) entry which is preliminary data.</text>
</comment>
<dbReference type="SMART" id="SM00990">
    <property type="entry name" value="VRR_NUC"/>
    <property type="match status" value="1"/>
</dbReference>
<keyword evidence="3" id="KW-0378">Hydrolase</keyword>
<proteinExistence type="predicted"/>
<dbReference type="GO" id="GO:0004518">
    <property type="term" value="F:nuclease activity"/>
    <property type="evidence" value="ECO:0007669"/>
    <property type="project" value="UniProtKB-KW"/>
</dbReference>
<evidence type="ECO:0000256" key="3">
    <source>
        <dbReference type="ARBA" id="ARBA00022801"/>
    </source>
</evidence>
<accession>A0A9W6FE84</accession>
<evidence type="ECO:0000256" key="1">
    <source>
        <dbReference type="ARBA" id="ARBA00001946"/>
    </source>
</evidence>
<evidence type="ECO:0000313" key="6">
    <source>
        <dbReference type="Proteomes" id="UP001145094"/>
    </source>
</evidence>
<reference evidence="5" key="1">
    <citation type="submission" date="2022-11" db="EMBL/GenBank/DDBJ databases">
        <title>Draft genome sequence of Sellimonas catena strain 18CBH55.</title>
        <authorList>
            <person name="Hisatomi A."/>
            <person name="Ohkuma M."/>
            <person name="Sakamoto M."/>
        </authorList>
    </citation>
    <scope>NUCLEOTIDE SEQUENCE</scope>
    <source>
        <strain evidence="5">18CBH55</strain>
    </source>
</reference>
<evidence type="ECO:0000313" key="5">
    <source>
        <dbReference type="EMBL" id="GLG88924.1"/>
    </source>
</evidence>
<reference evidence="5" key="2">
    <citation type="submission" date="2022-11" db="EMBL/GenBank/DDBJ databases">
        <title>Draft genome sequence of Sellimonas catena strain 18CBH55.</title>
        <authorList>
            <person name="Atsushi H."/>
            <person name="Moriya O."/>
            <person name="Mitsuo S."/>
        </authorList>
    </citation>
    <scope>NUCLEOTIDE SEQUENCE</scope>
    <source>
        <strain evidence="5">18CBH55</strain>
    </source>
</reference>
<dbReference type="EMBL" id="BSCH01000002">
    <property type="protein sequence ID" value="GLG88924.1"/>
    <property type="molecule type" value="Genomic_DNA"/>
</dbReference>
<name>A0A9W6FE84_9FIRM</name>
<dbReference type="GO" id="GO:0003676">
    <property type="term" value="F:nucleic acid binding"/>
    <property type="evidence" value="ECO:0007669"/>
    <property type="project" value="InterPro"/>
</dbReference>
<evidence type="ECO:0000259" key="4">
    <source>
        <dbReference type="SMART" id="SM00990"/>
    </source>
</evidence>
<dbReference type="AlphaFoldDB" id="A0A9W6FE84"/>
<dbReference type="InterPro" id="IPR014883">
    <property type="entry name" value="VRR_NUC"/>
</dbReference>
<comment type="cofactor">
    <cofactor evidence="1">
        <name>Mg(2+)</name>
        <dbReference type="ChEBI" id="CHEBI:18420"/>
    </cofactor>
</comment>
<evidence type="ECO:0000256" key="2">
    <source>
        <dbReference type="ARBA" id="ARBA00022722"/>
    </source>
</evidence>
<dbReference type="Pfam" id="PF08774">
    <property type="entry name" value="VRR_NUC"/>
    <property type="match status" value="1"/>
</dbReference>
<protein>
    <recommendedName>
        <fullName evidence="4">VRR-NUC domain-containing protein</fullName>
    </recommendedName>
</protein>
<dbReference type="Gene3D" id="3.40.1350.10">
    <property type="match status" value="1"/>
</dbReference>
<sequence length="97" mass="10546">MREKTIEQKLVQAVKAKSGIAPKFVSPGFSGVPDRLILLPDGKCGFVEVKVPGGKPRPLQESRIRLLRRLGFLVFVLDDEIQIPHILSEIGGDSGGV</sequence>
<dbReference type="GO" id="GO:0016788">
    <property type="term" value="F:hydrolase activity, acting on ester bonds"/>
    <property type="evidence" value="ECO:0007669"/>
    <property type="project" value="InterPro"/>
</dbReference>
<gene>
    <name evidence="5" type="ORF">Selli2_03500</name>
</gene>
<keyword evidence="2" id="KW-0540">Nuclease</keyword>
<reference evidence="5" key="3">
    <citation type="journal article" date="2023" name="Int. J. Syst. Evol. Microbiol.">
        <title>Sellimonas catena sp. nov., isolated from human faeces.</title>
        <authorList>
            <person name="Hisatomi A."/>
            <person name="Ohkuma M."/>
            <person name="Sakamoto M."/>
        </authorList>
    </citation>
    <scope>NUCLEOTIDE SEQUENCE</scope>
    <source>
        <strain evidence="5">18CBH55</strain>
    </source>
</reference>
<dbReference type="Proteomes" id="UP001145094">
    <property type="component" value="Unassembled WGS sequence"/>
</dbReference>
<feature type="domain" description="VRR-NUC" evidence="4">
    <location>
        <begin position="1"/>
        <end position="81"/>
    </location>
</feature>
<dbReference type="InterPro" id="IPR011856">
    <property type="entry name" value="tRNA_endonuc-like_dom_sf"/>
</dbReference>